<feature type="region of interest" description="Disordered" evidence="2">
    <location>
        <begin position="458"/>
        <end position="482"/>
    </location>
</feature>
<dbReference type="Gene3D" id="1.25.40.10">
    <property type="entry name" value="Tetratricopeptide repeat domain"/>
    <property type="match status" value="1"/>
</dbReference>
<comment type="caution">
    <text evidence="4">The sequence shown here is derived from an EMBL/GenBank/DDBJ whole genome shotgun (WGS) entry which is preliminary data.</text>
</comment>
<dbReference type="PROSITE" id="PS50280">
    <property type="entry name" value="SET"/>
    <property type="match status" value="1"/>
</dbReference>
<evidence type="ECO:0000259" key="3">
    <source>
        <dbReference type="PROSITE" id="PS50280"/>
    </source>
</evidence>
<dbReference type="InterPro" id="IPR019734">
    <property type="entry name" value="TPR_rpt"/>
</dbReference>
<keyword evidence="1" id="KW-0802">TPR repeat</keyword>
<reference evidence="4" key="1">
    <citation type="submission" date="2023-08" db="EMBL/GenBank/DDBJ databases">
        <title>Black Yeasts Isolated from many extreme environments.</title>
        <authorList>
            <person name="Coleine C."/>
            <person name="Stajich J.E."/>
            <person name="Selbmann L."/>
        </authorList>
    </citation>
    <scope>NUCLEOTIDE SEQUENCE</scope>
    <source>
        <strain evidence="4">CCFEE 5401</strain>
    </source>
</reference>
<organism evidence="4 5">
    <name type="scientific">Meristemomyces frigidus</name>
    <dbReference type="NCBI Taxonomy" id="1508187"/>
    <lineage>
        <taxon>Eukaryota</taxon>
        <taxon>Fungi</taxon>
        <taxon>Dikarya</taxon>
        <taxon>Ascomycota</taxon>
        <taxon>Pezizomycotina</taxon>
        <taxon>Dothideomycetes</taxon>
        <taxon>Dothideomycetidae</taxon>
        <taxon>Mycosphaerellales</taxon>
        <taxon>Teratosphaeriaceae</taxon>
        <taxon>Meristemomyces</taxon>
    </lineage>
</organism>
<evidence type="ECO:0000256" key="2">
    <source>
        <dbReference type="SAM" id="MobiDB-lite"/>
    </source>
</evidence>
<accession>A0AAN7TA09</accession>
<evidence type="ECO:0000313" key="4">
    <source>
        <dbReference type="EMBL" id="KAK5107823.1"/>
    </source>
</evidence>
<dbReference type="PANTHER" id="PTHR47643">
    <property type="entry name" value="TPR DOMAIN PROTEIN (AFU_ORTHOLOGUE AFUA_5G12710)"/>
    <property type="match status" value="1"/>
</dbReference>
<dbReference type="InterPro" id="IPR046341">
    <property type="entry name" value="SET_dom_sf"/>
</dbReference>
<dbReference type="PROSITE" id="PS50005">
    <property type="entry name" value="TPR"/>
    <property type="match status" value="1"/>
</dbReference>
<dbReference type="PANTHER" id="PTHR47643:SF2">
    <property type="entry name" value="TPR DOMAIN PROTEIN (AFU_ORTHOLOGUE AFUA_5G12710)"/>
    <property type="match status" value="1"/>
</dbReference>
<dbReference type="Pfam" id="PF00856">
    <property type="entry name" value="SET"/>
    <property type="match status" value="1"/>
</dbReference>
<evidence type="ECO:0000256" key="1">
    <source>
        <dbReference type="PROSITE-ProRule" id="PRU00339"/>
    </source>
</evidence>
<feature type="domain" description="SET" evidence="3">
    <location>
        <begin position="379"/>
        <end position="563"/>
    </location>
</feature>
<feature type="compositionally biased region" description="Basic and acidic residues" evidence="2">
    <location>
        <begin position="191"/>
        <end position="212"/>
    </location>
</feature>
<name>A0AAN7TA09_9PEZI</name>
<dbReference type="SUPFAM" id="SSF48452">
    <property type="entry name" value="TPR-like"/>
    <property type="match status" value="1"/>
</dbReference>
<evidence type="ECO:0000313" key="5">
    <source>
        <dbReference type="Proteomes" id="UP001310890"/>
    </source>
</evidence>
<dbReference type="InterPro" id="IPR011990">
    <property type="entry name" value="TPR-like_helical_dom_sf"/>
</dbReference>
<dbReference type="InterPro" id="IPR053209">
    <property type="entry name" value="Gramillin-biosynth_MTr"/>
</dbReference>
<dbReference type="Gene3D" id="2.170.270.10">
    <property type="entry name" value="SET domain"/>
    <property type="match status" value="1"/>
</dbReference>
<dbReference type="EMBL" id="JAVRRL010000105">
    <property type="protein sequence ID" value="KAK5107823.1"/>
    <property type="molecule type" value="Genomic_DNA"/>
</dbReference>
<feature type="region of interest" description="Disordered" evidence="2">
    <location>
        <begin position="191"/>
        <end position="215"/>
    </location>
</feature>
<protein>
    <recommendedName>
        <fullName evidence="3">SET domain-containing protein</fullName>
    </recommendedName>
</protein>
<feature type="compositionally biased region" description="Polar residues" evidence="2">
    <location>
        <begin position="466"/>
        <end position="482"/>
    </location>
</feature>
<dbReference type="AlphaFoldDB" id="A0AAN7TA09"/>
<dbReference type="SMART" id="SM00317">
    <property type="entry name" value="SET"/>
    <property type="match status" value="1"/>
</dbReference>
<sequence>MAADSNTILLTQHEVDRVRDEVRGWLKHREVAAATHRKPRDGPAAIRAATGASLLMDMGGASDPDLVGGSSARQARPLLVIDHPYAPCGVPLEKLASMSLADLCLEQHHAGKFLRVKKVSPVILLATRSWTMVQDEAGDVERLEVYVQTQLDGIDVLESASEFYVKEPYLSLNRQGETMLRIDHPSDLIPRWEDGVDDSRPGPTRTDSHNEDTAASGDVILTLKEKGNASLKQQDYRTALAMYGSALENSANDTTLPGLAKDIYRNRAQVSLLTGYFDQARSDALSAILDGQDETTYRLNGKAYFRAGCAAYKLGRYEEASDSFTKQLQLVPGDREAELYLRRTTARIGEQDEGKYNIRKLRVKYASSSDPVDAASYTARTALRESPGLGRGLFAVEDIPIGGLVMCEKALCVSWSSGEDSVSALSYDTRDNEIRVTPISLVKAVTAKLSKNPSLIPKVMDLDGGSPSTPNSDTSPEPGAENNTVVNTFHLHDIVTLNAFALSSHTPSDSEKQKEASTGLWPHAAYINHSCTPNIAPEFLGDLLLFHATRPIKAGEELFHCYNATRDYDARQAALKTTWGFRCKCALCIAEEADGVEVRKRREELVVKAEGFVQRTAVPARRVAVVEARRLLGAIEGTYDEVRYRGLSRAGIRGLEEWLARAKVN</sequence>
<dbReference type="SUPFAM" id="SSF82199">
    <property type="entry name" value="SET domain"/>
    <property type="match status" value="1"/>
</dbReference>
<proteinExistence type="predicted"/>
<dbReference type="InterPro" id="IPR001214">
    <property type="entry name" value="SET_dom"/>
</dbReference>
<dbReference type="SMART" id="SM00028">
    <property type="entry name" value="TPR"/>
    <property type="match status" value="2"/>
</dbReference>
<gene>
    <name evidence="4" type="ORF">LTR62_000637</name>
</gene>
<feature type="repeat" description="TPR" evidence="1">
    <location>
        <begin position="301"/>
        <end position="334"/>
    </location>
</feature>
<dbReference type="Proteomes" id="UP001310890">
    <property type="component" value="Unassembled WGS sequence"/>
</dbReference>